<evidence type="ECO:0000313" key="2">
    <source>
        <dbReference type="Proteomes" id="UP000254651"/>
    </source>
</evidence>
<dbReference type="Pfam" id="PF08780">
    <property type="entry name" value="NTase_sub_bind"/>
    <property type="match status" value="1"/>
</dbReference>
<dbReference type="SUPFAM" id="SSF81593">
    <property type="entry name" value="Nucleotidyltransferase substrate binding subunit/domain"/>
    <property type="match status" value="1"/>
</dbReference>
<evidence type="ECO:0000313" key="1">
    <source>
        <dbReference type="EMBL" id="STZ77045.1"/>
    </source>
</evidence>
<dbReference type="Proteomes" id="UP000254651">
    <property type="component" value="Unassembled WGS sequence"/>
</dbReference>
<proteinExistence type="predicted"/>
<dbReference type="AlphaFoldDB" id="A0A378UIC1"/>
<accession>A0A378UIC1</accession>
<keyword evidence="1" id="KW-0808">Transferase</keyword>
<protein>
    <submittedName>
        <fullName evidence="1">Nucleotidyltransferase substrate binding protein, HI0074 family</fullName>
    </submittedName>
</protein>
<gene>
    <name evidence="1" type="ORF">NCTC10295_01846</name>
</gene>
<dbReference type="InterPro" id="IPR010235">
    <property type="entry name" value="HepT"/>
</dbReference>
<sequence>MAEHLVLTALEKAFQSLEDTVTALSDRAWFEQQDAVVQETLVAGAIQKFEFVYELGLKMLRRQLAAEAVSPDEVQSADFRDLLRLGLQSGLIDNMDDWVFYRKMRNITSHTYDKDKAAEVYAAIGGFLSSSRVLLRGLQERNR</sequence>
<dbReference type="GO" id="GO:0016740">
    <property type="term" value="F:transferase activity"/>
    <property type="evidence" value="ECO:0007669"/>
    <property type="project" value="UniProtKB-KW"/>
</dbReference>
<reference evidence="1 2" key="1">
    <citation type="submission" date="2018-06" db="EMBL/GenBank/DDBJ databases">
        <authorList>
            <consortium name="Pathogen Informatics"/>
            <person name="Doyle S."/>
        </authorList>
    </citation>
    <scope>NUCLEOTIDE SEQUENCE [LARGE SCALE GENOMIC DNA]</scope>
    <source>
        <strain evidence="1 2">NCTC10295</strain>
    </source>
</reference>
<dbReference type="RefSeq" id="WP_066080686.1">
    <property type="nucleotide sequence ID" value="NZ_CP181246.1"/>
</dbReference>
<dbReference type="NCBIfam" id="TIGR01987">
    <property type="entry name" value="HI0074"/>
    <property type="match status" value="1"/>
</dbReference>
<name>A0A378UIC1_BERDE</name>
<dbReference type="EMBL" id="UGQS01000002">
    <property type="protein sequence ID" value="STZ77045.1"/>
    <property type="molecule type" value="Genomic_DNA"/>
</dbReference>
<dbReference type="Gene3D" id="1.20.120.330">
    <property type="entry name" value="Nucleotidyltransferases domain 2"/>
    <property type="match status" value="1"/>
</dbReference>
<keyword evidence="2" id="KW-1185">Reference proteome</keyword>
<organism evidence="1 2">
    <name type="scientific">Bergeriella denitrificans</name>
    <name type="common">Neisseria denitrificans</name>
    <dbReference type="NCBI Taxonomy" id="494"/>
    <lineage>
        <taxon>Bacteria</taxon>
        <taxon>Pseudomonadati</taxon>
        <taxon>Pseudomonadota</taxon>
        <taxon>Betaproteobacteria</taxon>
        <taxon>Neisseriales</taxon>
        <taxon>Neisseriaceae</taxon>
        <taxon>Bergeriella</taxon>
    </lineage>
</organism>